<dbReference type="EMBL" id="JAMLJM010000001">
    <property type="protein sequence ID" value="MCL9808096.1"/>
    <property type="molecule type" value="Genomic_DNA"/>
</dbReference>
<name>A0ABT0TLB1_9FLAO</name>
<evidence type="ECO:0000313" key="1">
    <source>
        <dbReference type="EMBL" id="MCL9808096.1"/>
    </source>
</evidence>
<sequence>MKRILFIIQLIMMGFLFNSCSSTRKIELMKPEPDNAASIKYPITSSYVSFPIQLTLKDIEKQTNKALIGLIYNDSILGDDNSEVKIWKSAPIQISEENNKLKTIVPLKIWAKVRYGTSALGINLYDTREFNLNSTVTLLSDVSLSNWKVTTQTSLEDFEWNESPTVMIGGKDIKITYLINPTIRLFRSKIEKLIDNSMNKTLDFKSNILEMMQKAAQPVEMSATYQTWLRVTPQELYATKAILQNNAVSMNVGLKCLMESYVGQKPKPTFDKNKLVLKSITTLPDKVNANIVAVSTYQDASRIMTENFKGKVFSSGKRKITIQNVEIWHKKGKMIIALDMIGSLNGRIYLAGFPKYNNESKELYFDDLDYAFETKSKLMKSANWLFQSLVLEKLKANCRYSIQPNLEEGKKNILRYLNNYSPMPGVFINGTLKDLVFNKVELTNSSIIAFLNITGNVSVNINGM</sequence>
<protein>
    <submittedName>
        <fullName evidence="1">DUF4403 family protein</fullName>
    </submittedName>
</protein>
<organism evidence="1 2">
    <name type="scientific">Flavobacterium luminosum</name>
    <dbReference type="NCBI Taxonomy" id="2949086"/>
    <lineage>
        <taxon>Bacteria</taxon>
        <taxon>Pseudomonadati</taxon>
        <taxon>Bacteroidota</taxon>
        <taxon>Flavobacteriia</taxon>
        <taxon>Flavobacteriales</taxon>
        <taxon>Flavobacteriaceae</taxon>
        <taxon>Flavobacterium</taxon>
    </lineage>
</organism>
<keyword evidence="2" id="KW-1185">Reference proteome</keyword>
<reference evidence="1 2" key="1">
    <citation type="submission" date="2022-05" db="EMBL/GenBank/DDBJ databases">
        <title>Flavobacterium sp., isolated from activated sludge.</title>
        <authorList>
            <person name="Ran Q."/>
        </authorList>
    </citation>
    <scope>NUCLEOTIDE SEQUENCE [LARGE SCALE GENOMIC DNA]</scope>
    <source>
        <strain evidence="1 2">HXWNR70</strain>
    </source>
</reference>
<gene>
    <name evidence="1" type="ORF">NAT50_01860</name>
</gene>
<dbReference type="InterPro" id="IPR025515">
    <property type="entry name" value="DUF4403"/>
</dbReference>
<dbReference type="Pfam" id="PF14356">
    <property type="entry name" value="DUF4403"/>
    <property type="match status" value="1"/>
</dbReference>
<dbReference type="RefSeq" id="WP_250590911.1">
    <property type="nucleotide sequence ID" value="NZ_JAMLJM010000001.1"/>
</dbReference>
<evidence type="ECO:0000313" key="2">
    <source>
        <dbReference type="Proteomes" id="UP001317191"/>
    </source>
</evidence>
<accession>A0ABT0TLB1</accession>
<proteinExistence type="predicted"/>
<comment type="caution">
    <text evidence="1">The sequence shown here is derived from an EMBL/GenBank/DDBJ whole genome shotgun (WGS) entry which is preliminary data.</text>
</comment>
<dbReference type="Proteomes" id="UP001317191">
    <property type="component" value="Unassembled WGS sequence"/>
</dbReference>